<dbReference type="Pfam" id="PF13377">
    <property type="entry name" value="Peripla_BP_3"/>
    <property type="match status" value="1"/>
</dbReference>
<name>A0A850DMR7_9MICO</name>
<sequence length="350" mass="36624">MGTTEDGPVGRDHPGRRGEATLQAIAERAGVHVSTASRVLRQTEPTRGWSASAQRVIAAALELGYRPNRLASSLRTRRSDTIGVVMPRLADTVIATICQAIESAARSAGYQVLLTTPPDDMGAQLEAVDFLLSRQVDGLIVSSLHLSARTPRLAELPVPIIATNRHPGDWMPAVVGDDVEGGRIAAEHLLALGHRRIGVVAGPRHASTAVERVAGFRLAHEQRGIPVDDALVVHSDFEVEGGVVGAHALLSSVDPPTAIFAVNDTAAIGVMGAARQRGLRVPDDLSIVGYNDISIVAQLPTPLTTVHSPTGRMGAVAVERLLAARASGTPDGAVLPVSLVVRSSTGPVRS</sequence>
<comment type="caution">
    <text evidence="6">The sequence shown here is derived from an EMBL/GenBank/DDBJ whole genome shotgun (WGS) entry which is preliminary data.</text>
</comment>
<gene>
    <name evidence="6" type="ORF">HP467_02145</name>
</gene>
<dbReference type="SMART" id="SM00354">
    <property type="entry name" value="HTH_LACI"/>
    <property type="match status" value="1"/>
</dbReference>
<dbReference type="AlphaFoldDB" id="A0A850DMR7"/>
<dbReference type="InterPro" id="IPR000843">
    <property type="entry name" value="HTH_LacI"/>
</dbReference>
<keyword evidence="4" id="KW-0804">Transcription</keyword>
<dbReference type="Gene3D" id="1.10.260.40">
    <property type="entry name" value="lambda repressor-like DNA-binding domains"/>
    <property type="match status" value="1"/>
</dbReference>
<dbReference type="PANTHER" id="PTHR30146">
    <property type="entry name" value="LACI-RELATED TRANSCRIPTIONAL REPRESSOR"/>
    <property type="match status" value="1"/>
</dbReference>
<evidence type="ECO:0000256" key="3">
    <source>
        <dbReference type="ARBA" id="ARBA00023125"/>
    </source>
</evidence>
<evidence type="ECO:0000256" key="1">
    <source>
        <dbReference type="ARBA" id="ARBA00022491"/>
    </source>
</evidence>
<protein>
    <submittedName>
        <fullName evidence="6">LacI family DNA-binding transcriptional regulator</fullName>
    </submittedName>
</protein>
<dbReference type="SUPFAM" id="SSF47413">
    <property type="entry name" value="lambda repressor-like DNA-binding domains"/>
    <property type="match status" value="1"/>
</dbReference>
<dbReference type="EMBL" id="JABMCG010000065">
    <property type="protein sequence ID" value="NUU26916.1"/>
    <property type="molecule type" value="Genomic_DNA"/>
</dbReference>
<keyword evidence="1" id="KW-0678">Repressor</keyword>
<dbReference type="PROSITE" id="PS50932">
    <property type="entry name" value="HTH_LACI_2"/>
    <property type="match status" value="1"/>
</dbReference>
<dbReference type="SUPFAM" id="SSF53822">
    <property type="entry name" value="Periplasmic binding protein-like I"/>
    <property type="match status" value="1"/>
</dbReference>
<feature type="domain" description="HTH lacI-type" evidence="5">
    <location>
        <begin position="20"/>
        <end position="76"/>
    </location>
</feature>
<dbReference type="CDD" id="cd06267">
    <property type="entry name" value="PBP1_LacI_sugar_binding-like"/>
    <property type="match status" value="1"/>
</dbReference>
<dbReference type="Proteomes" id="UP000539146">
    <property type="component" value="Unassembled WGS sequence"/>
</dbReference>
<accession>A0A850DMR7</accession>
<dbReference type="RefSeq" id="WP_175325066.1">
    <property type="nucleotide sequence ID" value="NZ_BAAAWP010000001.1"/>
</dbReference>
<dbReference type="PANTHER" id="PTHR30146:SF148">
    <property type="entry name" value="HTH-TYPE TRANSCRIPTIONAL REPRESSOR PURR-RELATED"/>
    <property type="match status" value="1"/>
</dbReference>
<reference evidence="6 7" key="1">
    <citation type="submission" date="2020-05" db="EMBL/GenBank/DDBJ databases">
        <title>Genome Sequencing of Type Strains.</title>
        <authorList>
            <person name="Lemaire J.F."/>
            <person name="Inderbitzin P."/>
            <person name="Gregorio O.A."/>
            <person name="Collins S.B."/>
            <person name="Wespe N."/>
            <person name="Knight-Connoni V."/>
        </authorList>
    </citation>
    <scope>NUCLEOTIDE SEQUENCE [LARGE SCALE GENOMIC DNA]</scope>
    <source>
        <strain evidence="6 7">DSM 20512</strain>
    </source>
</reference>
<dbReference type="InterPro" id="IPR028082">
    <property type="entry name" value="Peripla_BP_I"/>
</dbReference>
<keyword evidence="2" id="KW-0805">Transcription regulation</keyword>
<evidence type="ECO:0000313" key="6">
    <source>
        <dbReference type="EMBL" id="NUU26916.1"/>
    </source>
</evidence>
<evidence type="ECO:0000313" key="7">
    <source>
        <dbReference type="Proteomes" id="UP000539146"/>
    </source>
</evidence>
<dbReference type="GO" id="GO:0000976">
    <property type="term" value="F:transcription cis-regulatory region binding"/>
    <property type="evidence" value="ECO:0007669"/>
    <property type="project" value="TreeGrafter"/>
</dbReference>
<dbReference type="InterPro" id="IPR046335">
    <property type="entry name" value="LacI/GalR-like_sensor"/>
</dbReference>
<evidence type="ECO:0000256" key="2">
    <source>
        <dbReference type="ARBA" id="ARBA00023015"/>
    </source>
</evidence>
<evidence type="ECO:0000256" key="4">
    <source>
        <dbReference type="ARBA" id="ARBA00023163"/>
    </source>
</evidence>
<proteinExistence type="predicted"/>
<dbReference type="GO" id="GO:0003700">
    <property type="term" value="F:DNA-binding transcription factor activity"/>
    <property type="evidence" value="ECO:0007669"/>
    <property type="project" value="TreeGrafter"/>
</dbReference>
<organism evidence="6 7">
    <name type="scientific">Curtobacterium citreum</name>
    <dbReference type="NCBI Taxonomy" id="2036"/>
    <lineage>
        <taxon>Bacteria</taxon>
        <taxon>Bacillati</taxon>
        <taxon>Actinomycetota</taxon>
        <taxon>Actinomycetes</taxon>
        <taxon>Micrococcales</taxon>
        <taxon>Microbacteriaceae</taxon>
        <taxon>Curtobacterium</taxon>
    </lineage>
</organism>
<evidence type="ECO:0000259" key="5">
    <source>
        <dbReference type="PROSITE" id="PS50932"/>
    </source>
</evidence>
<keyword evidence="3 6" id="KW-0238">DNA-binding</keyword>
<dbReference type="InterPro" id="IPR010982">
    <property type="entry name" value="Lambda_DNA-bd_dom_sf"/>
</dbReference>
<dbReference type="CDD" id="cd01392">
    <property type="entry name" value="HTH_LacI"/>
    <property type="match status" value="1"/>
</dbReference>
<dbReference type="Pfam" id="PF00356">
    <property type="entry name" value="LacI"/>
    <property type="match status" value="1"/>
</dbReference>
<dbReference type="Gene3D" id="3.40.50.2300">
    <property type="match status" value="2"/>
</dbReference>